<gene>
    <name evidence="6" type="ORF">SAMN04488071_2975</name>
</gene>
<dbReference type="PANTHER" id="PTHR30427">
    <property type="entry name" value="TRANSCRIPTIONAL ACTIVATOR PROTEIN LYSR"/>
    <property type="match status" value="1"/>
</dbReference>
<evidence type="ECO:0000256" key="1">
    <source>
        <dbReference type="ARBA" id="ARBA00009437"/>
    </source>
</evidence>
<comment type="similarity">
    <text evidence="1">Belongs to the LysR transcriptional regulatory family.</text>
</comment>
<name>A0A1G7D681_9PROT</name>
<dbReference type="OrthoDB" id="8479870at2"/>
<reference evidence="6 7" key="1">
    <citation type="submission" date="2016-10" db="EMBL/GenBank/DDBJ databases">
        <authorList>
            <person name="de Groot N.N."/>
        </authorList>
    </citation>
    <scope>NUCLEOTIDE SEQUENCE [LARGE SCALE GENOMIC DNA]</scope>
    <source>
        <strain evidence="6 7">CGMCC 1.9109</strain>
    </source>
</reference>
<dbReference type="InterPro" id="IPR005119">
    <property type="entry name" value="LysR_subst-bd"/>
</dbReference>
<dbReference type="SUPFAM" id="SSF53850">
    <property type="entry name" value="Periplasmic binding protein-like II"/>
    <property type="match status" value="1"/>
</dbReference>
<dbReference type="EMBL" id="FNAK01000007">
    <property type="protein sequence ID" value="SDE47017.1"/>
    <property type="molecule type" value="Genomic_DNA"/>
</dbReference>
<keyword evidence="2" id="KW-0805">Transcription regulation</keyword>
<dbReference type="Pfam" id="PF00126">
    <property type="entry name" value="HTH_1"/>
    <property type="match status" value="1"/>
</dbReference>
<dbReference type="PROSITE" id="PS50931">
    <property type="entry name" value="HTH_LYSR"/>
    <property type="match status" value="1"/>
</dbReference>
<dbReference type="GO" id="GO:0043565">
    <property type="term" value="F:sequence-specific DNA binding"/>
    <property type="evidence" value="ECO:0007669"/>
    <property type="project" value="TreeGrafter"/>
</dbReference>
<proteinExistence type="inferred from homology"/>
<keyword evidence="3" id="KW-0238">DNA-binding</keyword>
<dbReference type="Proteomes" id="UP000183685">
    <property type="component" value="Unassembled WGS sequence"/>
</dbReference>
<dbReference type="Gene3D" id="1.10.10.10">
    <property type="entry name" value="Winged helix-like DNA-binding domain superfamily/Winged helix DNA-binding domain"/>
    <property type="match status" value="1"/>
</dbReference>
<keyword evidence="4" id="KW-0804">Transcription</keyword>
<keyword evidence="7" id="KW-1185">Reference proteome</keyword>
<accession>A0A1G7D681</accession>
<dbReference type="SUPFAM" id="SSF46785">
    <property type="entry name" value="Winged helix' DNA-binding domain"/>
    <property type="match status" value="1"/>
</dbReference>
<dbReference type="RefSeq" id="WP_068305192.1">
    <property type="nucleotide sequence ID" value="NZ_FNAK01000007.1"/>
</dbReference>
<dbReference type="InterPro" id="IPR036390">
    <property type="entry name" value="WH_DNA-bd_sf"/>
</dbReference>
<evidence type="ECO:0000313" key="6">
    <source>
        <dbReference type="EMBL" id="SDE47017.1"/>
    </source>
</evidence>
<evidence type="ECO:0000256" key="4">
    <source>
        <dbReference type="ARBA" id="ARBA00023163"/>
    </source>
</evidence>
<dbReference type="Gene3D" id="3.40.190.290">
    <property type="match status" value="1"/>
</dbReference>
<feature type="domain" description="HTH lysR-type" evidence="5">
    <location>
        <begin position="3"/>
        <end position="60"/>
    </location>
</feature>
<sequence>MRPKSKHLESFREIMRTGSVTDAAHNLGLTQSAVSRQLAQLEDQLGLELFHRDKGRLTPLPEAVELCQEVDLALSSFDRIELLADDLRNLAKGQLRVVGPPSFVEGVLAGAIASFLKAYPDIKFTVDSRNHETIVERAVCRAVDCGFLKLPVSHPHLSVEHIVSAGTVCVFKKGHPLEKREFVTPHDLKDQPLILLGKGKAFQRQIEDAFRQARIWMNVKAETHAIGASCALAAQGVGVAFVNELMGRTYKGLGVSLVPFRPTIEHSYAFVTSSQIPMSRAATAFFSHCKAYFKSR</sequence>
<dbReference type="GO" id="GO:0010628">
    <property type="term" value="P:positive regulation of gene expression"/>
    <property type="evidence" value="ECO:0007669"/>
    <property type="project" value="TreeGrafter"/>
</dbReference>
<dbReference type="InterPro" id="IPR036388">
    <property type="entry name" value="WH-like_DNA-bd_sf"/>
</dbReference>
<dbReference type="Pfam" id="PF03466">
    <property type="entry name" value="LysR_substrate"/>
    <property type="match status" value="1"/>
</dbReference>
<evidence type="ECO:0000256" key="2">
    <source>
        <dbReference type="ARBA" id="ARBA00023015"/>
    </source>
</evidence>
<protein>
    <submittedName>
        <fullName evidence="6">Transcriptional regulator, LysR family</fullName>
    </submittedName>
</protein>
<dbReference type="STRING" id="637679.GCA_001550055_02329"/>
<evidence type="ECO:0000313" key="7">
    <source>
        <dbReference type="Proteomes" id="UP000183685"/>
    </source>
</evidence>
<dbReference type="AlphaFoldDB" id="A0A1G7D681"/>
<organism evidence="6 7">
    <name type="scientific">Kordiimonas lacus</name>
    <dbReference type="NCBI Taxonomy" id="637679"/>
    <lineage>
        <taxon>Bacteria</taxon>
        <taxon>Pseudomonadati</taxon>
        <taxon>Pseudomonadota</taxon>
        <taxon>Alphaproteobacteria</taxon>
        <taxon>Kordiimonadales</taxon>
        <taxon>Kordiimonadaceae</taxon>
        <taxon>Kordiimonas</taxon>
    </lineage>
</organism>
<dbReference type="PRINTS" id="PR00039">
    <property type="entry name" value="HTHLYSR"/>
</dbReference>
<dbReference type="GO" id="GO:0003700">
    <property type="term" value="F:DNA-binding transcription factor activity"/>
    <property type="evidence" value="ECO:0007669"/>
    <property type="project" value="InterPro"/>
</dbReference>
<dbReference type="PANTHER" id="PTHR30427:SF1">
    <property type="entry name" value="TRANSCRIPTIONAL ACTIVATOR PROTEIN LYSR"/>
    <property type="match status" value="1"/>
</dbReference>
<dbReference type="InterPro" id="IPR000847">
    <property type="entry name" value="LysR_HTH_N"/>
</dbReference>
<evidence type="ECO:0000256" key="3">
    <source>
        <dbReference type="ARBA" id="ARBA00023125"/>
    </source>
</evidence>
<evidence type="ECO:0000259" key="5">
    <source>
        <dbReference type="PROSITE" id="PS50931"/>
    </source>
</evidence>